<feature type="transmembrane region" description="Helical" evidence="8">
    <location>
        <begin position="21"/>
        <end position="38"/>
    </location>
</feature>
<dbReference type="Gene3D" id="1.10.357.140">
    <property type="entry name" value="UbiA prenyltransferase"/>
    <property type="match status" value="1"/>
</dbReference>
<dbReference type="EMBL" id="BOSE01000008">
    <property type="protein sequence ID" value="GIP18414.1"/>
    <property type="molecule type" value="Genomic_DNA"/>
</dbReference>
<comment type="caution">
    <text evidence="10">The sequence shown here is derived from an EMBL/GenBank/DDBJ whole genome shotgun (WGS) entry which is preliminary data.</text>
</comment>
<evidence type="ECO:0000256" key="6">
    <source>
        <dbReference type="ARBA" id="ARBA00022989"/>
    </source>
</evidence>
<evidence type="ECO:0000256" key="8">
    <source>
        <dbReference type="HAMAP-Rule" id="MF_01937"/>
    </source>
</evidence>
<evidence type="ECO:0000256" key="5">
    <source>
        <dbReference type="ARBA" id="ARBA00022692"/>
    </source>
</evidence>
<feature type="transmembrane region" description="Helical" evidence="8">
    <location>
        <begin position="151"/>
        <end position="169"/>
    </location>
</feature>
<feature type="transmembrane region" description="Helical" evidence="8">
    <location>
        <begin position="44"/>
        <end position="64"/>
    </location>
</feature>
<evidence type="ECO:0000313" key="11">
    <source>
        <dbReference type="Proteomes" id="UP000683139"/>
    </source>
</evidence>
<sequence length="307" mass="34145">MQTELQTVSSNVWWRLMRPHTLTASFVPVFTGTAMALADGSMDIPLFILMMLASLLIQAATNMFNEYYDYVRGLDNKDSVGIGGTIVRDGVAPKFVRNLAFIFYFIALLIGIYICNASSWWIAAIGLLSMAVGYFYTAGPLPIAYTPLGELFSGFFMGPVIIMITYFIQSGSFSWSHFFVSISVGFLIGAINMANNIRDLEGDKEHGRRTIAILLGQTRAIQFLGAMFAIAFIWIVALVFLEHTTPWALLVWLSVPQAVKAYKQFQGKTAAFEMMPAMKSTGKLNTIFGFLLTISYLIQFAINQFQA</sequence>
<dbReference type="PANTHER" id="PTHR13929">
    <property type="entry name" value="1,4-DIHYDROXY-2-NAPHTHOATE OCTAPRENYLTRANSFERASE"/>
    <property type="match status" value="1"/>
</dbReference>
<dbReference type="InterPro" id="IPR004657">
    <property type="entry name" value="MenA"/>
</dbReference>
<gene>
    <name evidence="8 10" type="primary">menA</name>
    <name evidence="10" type="ORF">J40TS1_40560</name>
</gene>
<dbReference type="AlphaFoldDB" id="A0A920D0Y6"/>
<dbReference type="InterPro" id="IPR044878">
    <property type="entry name" value="UbiA_sf"/>
</dbReference>
<keyword evidence="4 8" id="KW-0808">Transferase</keyword>
<dbReference type="NCBIfam" id="TIGR00751">
    <property type="entry name" value="menA"/>
    <property type="match status" value="1"/>
</dbReference>
<keyword evidence="3 8" id="KW-1003">Cell membrane</keyword>
<feature type="transmembrane region" description="Helical" evidence="8">
    <location>
        <begin position="284"/>
        <end position="302"/>
    </location>
</feature>
<evidence type="ECO:0000256" key="3">
    <source>
        <dbReference type="ARBA" id="ARBA00022475"/>
    </source>
</evidence>
<feature type="transmembrane region" description="Helical" evidence="8">
    <location>
        <begin position="120"/>
        <end position="139"/>
    </location>
</feature>
<proteinExistence type="inferred from homology"/>
<dbReference type="HAMAP" id="MF_01937">
    <property type="entry name" value="MenA_1"/>
    <property type="match status" value="1"/>
</dbReference>
<dbReference type="PANTHER" id="PTHR13929:SF0">
    <property type="entry name" value="UBIA PRENYLTRANSFERASE DOMAIN-CONTAINING PROTEIN 1"/>
    <property type="match status" value="1"/>
</dbReference>
<evidence type="ECO:0000256" key="2">
    <source>
        <dbReference type="ARBA" id="ARBA00022428"/>
    </source>
</evidence>
<dbReference type="Gene3D" id="1.20.120.1780">
    <property type="entry name" value="UbiA prenyltransferase"/>
    <property type="match status" value="1"/>
</dbReference>
<dbReference type="GO" id="GO:0009234">
    <property type="term" value="P:menaquinone biosynthetic process"/>
    <property type="evidence" value="ECO:0007669"/>
    <property type="project" value="UniProtKB-UniRule"/>
</dbReference>
<keyword evidence="2 8" id="KW-0474">Menaquinone biosynthesis</keyword>
<dbReference type="CDD" id="cd13962">
    <property type="entry name" value="PT_UbiA_UBIAD1"/>
    <property type="match status" value="1"/>
</dbReference>
<evidence type="ECO:0000313" key="10">
    <source>
        <dbReference type="EMBL" id="GIP18414.1"/>
    </source>
</evidence>
<dbReference type="FunFam" id="1.10.357.140:FF:000007">
    <property type="entry name" value="1,4-dihydroxy-2-naphthoate octaprenyltransferase"/>
    <property type="match status" value="1"/>
</dbReference>
<dbReference type="InterPro" id="IPR000537">
    <property type="entry name" value="UbiA_prenyltransferase"/>
</dbReference>
<dbReference type="GO" id="GO:0046428">
    <property type="term" value="F:1,4-dihydroxy-2-naphthoate polyprenyltransferase activity"/>
    <property type="evidence" value="ECO:0007669"/>
    <property type="project" value="UniProtKB-UniRule"/>
</dbReference>
<evidence type="ECO:0000256" key="1">
    <source>
        <dbReference type="ARBA" id="ARBA00004141"/>
    </source>
</evidence>
<dbReference type="EC" id="2.5.1.74" evidence="8 9"/>
<accession>A0A920D0Y6</accession>
<comment type="subcellular location">
    <subcellularLocation>
        <location evidence="8">Cell membrane</location>
        <topology evidence="8">Multi-pass membrane protein</topology>
    </subcellularLocation>
    <subcellularLocation>
        <location evidence="1">Membrane</location>
        <topology evidence="1">Multi-pass membrane protein</topology>
    </subcellularLocation>
</comment>
<dbReference type="GO" id="GO:0005886">
    <property type="term" value="C:plasma membrane"/>
    <property type="evidence" value="ECO:0007669"/>
    <property type="project" value="UniProtKB-SubCell"/>
</dbReference>
<keyword evidence="5 8" id="KW-0812">Transmembrane</keyword>
<comment type="catalytic activity">
    <reaction evidence="8">
        <text>an all-trans-polyprenyl diphosphate + 1,4-dihydroxy-2-naphthoate + H(+) = a 2-demethylmenaquinol + CO2 + diphosphate</text>
        <dbReference type="Rhea" id="RHEA:26478"/>
        <dbReference type="Rhea" id="RHEA-COMP:9563"/>
        <dbReference type="Rhea" id="RHEA-COMP:9564"/>
        <dbReference type="ChEBI" id="CHEBI:11173"/>
        <dbReference type="ChEBI" id="CHEBI:15378"/>
        <dbReference type="ChEBI" id="CHEBI:16526"/>
        <dbReference type="ChEBI" id="CHEBI:33019"/>
        <dbReference type="ChEBI" id="CHEBI:55437"/>
        <dbReference type="ChEBI" id="CHEBI:58914"/>
        <dbReference type="EC" id="2.5.1.74"/>
    </reaction>
</comment>
<comment type="pathway">
    <text evidence="8">Quinol/quinone metabolism; menaquinone biosynthesis; menaquinol from 1,4-dihydroxy-2-naphthoate: step 1/2.</text>
</comment>
<evidence type="ECO:0000256" key="4">
    <source>
        <dbReference type="ARBA" id="ARBA00022679"/>
    </source>
</evidence>
<keyword evidence="11" id="KW-1185">Reference proteome</keyword>
<dbReference type="Proteomes" id="UP000683139">
    <property type="component" value="Unassembled WGS sequence"/>
</dbReference>
<comment type="function">
    <text evidence="8">Conversion of 1,4-dihydroxy-2-naphthoate (DHNA) to demethylmenaquinone (DMK).</text>
</comment>
<name>A0A920D0Y6_9BACL</name>
<dbReference type="NCBIfam" id="NF004749">
    <property type="entry name" value="PRK06080.1-1"/>
    <property type="match status" value="1"/>
</dbReference>
<evidence type="ECO:0000256" key="9">
    <source>
        <dbReference type="NCBIfam" id="TIGR00751"/>
    </source>
</evidence>
<comment type="similarity">
    <text evidence="8">Belongs to the MenA family. Type 1 subfamily.</text>
</comment>
<keyword evidence="6 8" id="KW-1133">Transmembrane helix</keyword>
<feature type="transmembrane region" description="Helical" evidence="8">
    <location>
        <begin position="218"/>
        <end position="241"/>
    </location>
</feature>
<feature type="transmembrane region" description="Helical" evidence="8">
    <location>
        <begin position="175"/>
        <end position="197"/>
    </location>
</feature>
<protein>
    <recommendedName>
        <fullName evidence="8 9">1,4-dihydroxy-2-naphthoate octaprenyltransferase</fullName>
        <shortName evidence="8">DHNA-octaprenyltransferase</shortName>
        <ecNumber evidence="8 9">2.5.1.74</ecNumber>
    </recommendedName>
</protein>
<dbReference type="Pfam" id="PF01040">
    <property type="entry name" value="UbiA"/>
    <property type="match status" value="1"/>
</dbReference>
<organism evidence="10 11">
    <name type="scientific">Paenibacillus montaniterrae</name>
    <dbReference type="NCBI Taxonomy" id="429341"/>
    <lineage>
        <taxon>Bacteria</taxon>
        <taxon>Bacillati</taxon>
        <taxon>Bacillota</taxon>
        <taxon>Bacilli</taxon>
        <taxon>Bacillales</taxon>
        <taxon>Paenibacillaceae</taxon>
        <taxon>Paenibacillus</taxon>
    </lineage>
</organism>
<keyword evidence="7 8" id="KW-0472">Membrane</keyword>
<dbReference type="PIRSF" id="PIRSF005355">
    <property type="entry name" value="UBIAD1"/>
    <property type="match status" value="1"/>
</dbReference>
<feature type="transmembrane region" description="Helical" evidence="8">
    <location>
        <begin position="95"/>
        <end position="114"/>
    </location>
</feature>
<evidence type="ECO:0000256" key="7">
    <source>
        <dbReference type="ARBA" id="ARBA00023136"/>
    </source>
</evidence>
<dbReference type="RefSeq" id="WP_213518796.1">
    <property type="nucleotide sequence ID" value="NZ_BOSE01000008.1"/>
</dbReference>
<dbReference type="GO" id="GO:0042371">
    <property type="term" value="P:vitamin K biosynthetic process"/>
    <property type="evidence" value="ECO:0007669"/>
    <property type="project" value="TreeGrafter"/>
</dbReference>
<reference evidence="10" key="1">
    <citation type="submission" date="2021-03" db="EMBL/GenBank/DDBJ databases">
        <title>Antimicrobial resistance genes in bacteria isolated from Japanese honey, and their potential for conferring macrolide and lincosamide resistance in the American foulbrood pathogen Paenibacillus larvae.</title>
        <authorList>
            <person name="Okamoto M."/>
            <person name="Kumagai M."/>
            <person name="Kanamori H."/>
            <person name="Takamatsu D."/>
        </authorList>
    </citation>
    <scope>NUCLEOTIDE SEQUENCE</scope>
    <source>
        <strain evidence="10">J40TS1</strain>
    </source>
</reference>
<dbReference type="InterPro" id="IPR026046">
    <property type="entry name" value="UBIAD1"/>
</dbReference>